<reference evidence="1" key="1">
    <citation type="submission" date="2018-05" db="EMBL/GenBank/DDBJ databases">
        <authorList>
            <person name="Lanie J.A."/>
            <person name="Ng W.-L."/>
            <person name="Kazmierczak K.M."/>
            <person name="Andrzejewski T.M."/>
            <person name="Davidsen T.M."/>
            <person name="Wayne K.J."/>
            <person name="Tettelin H."/>
            <person name="Glass J.I."/>
            <person name="Rusch D."/>
            <person name="Podicherti R."/>
            <person name="Tsui H.-C.T."/>
            <person name="Winkler M.E."/>
        </authorList>
    </citation>
    <scope>NUCLEOTIDE SEQUENCE</scope>
</reference>
<evidence type="ECO:0000313" key="1">
    <source>
        <dbReference type="EMBL" id="SVC74076.1"/>
    </source>
</evidence>
<feature type="non-terminal residue" evidence="1">
    <location>
        <position position="26"/>
    </location>
</feature>
<organism evidence="1">
    <name type="scientific">marine metagenome</name>
    <dbReference type="NCBI Taxonomy" id="408172"/>
    <lineage>
        <taxon>unclassified sequences</taxon>
        <taxon>metagenomes</taxon>
        <taxon>ecological metagenomes</taxon>
    </lineage>
</organism>
<sequence length="26" mass="3054">MISKSKIKMSSNRNFGLVFFVVFLIF</sequence>
<name>A0A382PLE0_9ZZZZ</name>
<accession>A0A382PLE0</accession>
<proteinExistence type="predicted"/>
<feature type="non-terminal residue" evidence="1">
    <location>
        <position position="1"/>
    </location>
</feature>
<protein>
    <submittedName>
        <fullName evidence="1">Uncharacterized protein</fullName>
    </submittedName>
</protein>
<gene>
    <name evidence="1" type="ORF">METZ01_LOCUS326930</name>
</gene>
<dbReference type="EMBL" id="UINC01108176">
    <property type="protein sequence ID" value="SVC74076.1"/>
    <property type="molecule type" value="Genomic_DNA"/>
</dbReference>
<dbReference type="AlphaFoldDB" id="A0A382PLE0"/>